<feature type="domain" description="Type IV / VI secretion system DotU" evidence="2">
    <location>
        <begin position="71"/>
        <end position="216"/>
    </location>
</feature>
<evidence type="ECO:0000313" key="3">
    <source>
        <dbReference type="EMBL" id="XBH02907.1"/>
    </source>
</evidence>
<dbReference type="PANTHER" id="PTHR38033:SF1">
    <property type="entry name" value="DOTU FAMILY TYPE IV_VI SECRETION SYSTEM PROTEIN"/>
    <property type="match status" value="1"/>
</dbReference>
<gene>
    <name evidence="3" type="ORF">V5E97_32045</name>
</gene>
<dbReference type="InterPro" id="IPR017732">
    <property type="entry name" value="T4/T6SS_DotU"/>
</dbReference>
<dbReference type="Pfam" id="PF09850">
    <property type="entry name" value="DotU"/>
    <property type="match status" value="1"/>
</dbReference>
<keyword evidence="1" id="KW-0472">Membrane</keyword>
<dbReference type="Gene3D" id="1.25.40.590">
    <property type="entry name" value="Type IV / VI secretion system, DotU"/>
    <property type="match status" value="1"/>
</dbReference>
<dbReference type="RefSeq" id="WP_406695648.1">
    <property type="nucleotide sequence ID" value="NZ_CP155447.1"/>
</dbReference>
<dbReference type="AlphaFoldDB" id="A0AAU7CCM3"/>
<feature type="transmembrane region" description="Helical" evidence="1">
    <location>
        <begin position="200"/>
        <end position="221"/>
    </location>
</feature>
<dbReference type="EMBL" id="CP155447">
    <property type="protein sequence ID" value="XBH02907.1"/>
    <property type="molecule type" value="Genomic_DNA"/>
</dbReference>
<keyword evidence="1" id="KW-1133">Transmembrane helix</keyword>
<name>A0AAU7CCM3_9BACT</name>
<reference evidence="3" key="1">
    <citation type="submission" date="2024-05" db="EMBL/GenBank/DDBJ databases">
        <title>Planctomycetes of the genus Singulisphaera possess chitinolytic capabilities.</title>
        <authorList>
            <person name="Ivanova A."/>
        </authorList>
    </citation>
    <scope>NUCLEOTIDE SEQUENCE</scope>
    <source>
        <strain evidence="3">Ch08T</strain>
    </source>
</reference>
<evidence type="ECO:0000256" key="1">
    <source>
        <dbReference type="SAM" id="Phobius"/>
    </source>
</evidence>
<accession>A0AAU7CCM3</accession>
<dbReference type="InterPro" id="IPR038522">
    <property type="entry name" value="T4/T6SS_DotU_sf"/>
</dbReference>
<dbReference type="PANTHER" id="PTHR38033">
    <property type="entry name" value="MEMBRANE PROTEIN-RELATED"/>
    <property type="match status" value="1"/>
</dbReference>
<proteinExistence type="predicted"/>
<keyword evidence="1" id="KW-0812">Transmembrane</keyword>
<organism evidence="3">
    <name type="scientific">Singulisphaera sp. Ch08</name>
    <dbReference type="NCBI Taxonomy" id="3120278"/>
    <lineage>
        <taxon>Bacteria</taxon>
        <taxon>Pseudomonadati</taxon>
        <taxon>Planctomycetota</taxon>
        <taxon>Planctomycetia</taxon>
        <taxon>Isosphaerales</taxon>
        <taxon>Isosphaeraceae</taxon>
        <taxon>Singulisphaera</taxon>
    </lineage>
</organism>
<evidence type="ECO:0000259" key="2">
    <source>
        <dbReference type="Pfam" id="PF09850"/>
    </source>
</evidence>
<sequence>MHEAIAALVHPILARGLQLKERLDRGESPAFATEQAILEGLLTAGLAEEQGTAASETEPQTIRLIGAIRRSSERLMTVRYALACWLDELFILESAWETRWNERKMEVTLNGTNDRAWRFWELARRPETRLDRDLLETFYLCVMLGFRGDLRDRPTELRDWVDSSRAQLTKIEGLEWTPPPELTPPTRVPPLRGGERLRTMVVAGGLVFLLLTPVLAFFLIYQLGR</sequence>
<protein>
    <submittedName>
        <fullName evidence="3">DotU family type IV/VI secretion system protein</fullName>
    </submittedName>
</protein>